<keyword evidence="2" id="KW-1133">Transmembrane helix</keyword>
<feature type="compositionally biased region" description="Polar residues" evidence="1">
    <location>
        <begin position="42"/>
        <end position="55"/>
    </location>
</feature>
<name>I4M304_GARVA</name>
<feature type="transmembrane region" description="Helical" evidence="2">
    <location>
        <begin position="158"/>
        <end position="179"/>
    </location>
</feature>
<keyword evidence="2" id="KW-0472">Membrane</keyword>
<feature type="region of interest" description="Disordered" evidence="1">
    <location>
        <begin position="1"/>
        <end position="88"/>
    </location>
</feature>
<evidence type="ECO:0000256" key="1">
    <source>
        <dbReference type="SAM" id="MobiDB-lite"/>
    </source>
</evidence>
<dbReference type="PATRIC" id="fig|698957.3.peg.336"/>
<gene>
    <name evidence="3" type="ORF">CGSMWGv1500E_01713</name>
</gene>
<dbReference type="AlphaFoldDB" id="I4M304"/>
<proteinExistence type="predicted"/>
<dbReference type="Proteomes" id="UP000032875">
    <property type="component" value="Unassembled WGS sequence"/>
</dbReference>
<sequence length="291" mass="33443">MDSNNLPNNNHSQNTEENNENQINDYTNNANLENTYTNNANQTDTYQNNSYMNSGYQNNANPANTYQNNTYQNNGYQNDYQNDYQNNYQNDYQNNWYQNDYQNDYQNNTYQNNGYQNNNNPINTYINSDNLIKTYKNVQQQVISFVNTTLADEHKKRIAVIVAIVLAVILFGGLISGTFKKHSDCSAEKSANIEEYADCHPSDFEERGDDDVSATFDAQGDSLNITIKFKDRVPDNAISKAEATFSDRLFLSNLFPAVEEAKNKVSSPIHLYYTVLNNDDSVIYKDDFIDE</sequence>
<protein>
    <submittedName>
        <fullName evidence="3">Uncharacterized protein</fullName>
    </submittedName>
</protein>
<reference evidence="3 4" key="1">
    <citation type="journal article" date="2012" name="J. Bacteriol.">
        <title>Comparative Genomic Analyses of 17 Clinical Isolates of Gardnerella vaginalis Provide Evidence of Multiple Genetically Isolated Clades Consistent with Subspeciation into Genovars.</title>
        <authorList>
            <person name="Ahmed A."/>
            <person name="Earl J."/>
            <person name="Retchless A."/>
            <person name="Hillier S."/>
            <person name="Rabe L."/>
            <person name="Cherpes T."/>
            <person name="Powell E."/>
            <person name="Janto B."/>
            <person name="Eutsey R."/>
            <person name="Hiller N.L."/>
            <person name="Boissy R."/>
            <person name="Dahlgreen M."/>
            <person name="Hall B."/>
            <person name="Costerton J."/>
            <person name="Post J.C."/>
            <person name="Hu F."/>
            <person name="Ehrlich G."/>
        </authorList>
    </citation>
    <scope>NUCLEOTIDE SEQUENCE [LARGE SCALE GENOMIC DNA]</scope>
    <source>
        <strain evidence="3 4">1500E</strain>
    </source>
</reference>
<accession>I4M304</accession>
<dbReference type="RefSeq" id="WP_004127274.1">
    <property type="nucleotide sequence ID" value="NZ_ADES01000005.1"/>
</dbReference>
<keyword evidence="2" id="KW-0812">Transmembrane</keyword>
<comment type="caution">
    <text evidence="3">The sequence shown here is derived from an EMBL/GenBank/DDBJ whole genome shotgun (WGS) entry which is preliminary data.</text>
</comment>
<feature type="compositionally biased region" description="Low complexity" evidence="1">
    <location>
        <begin position="1"/>
        <end position="41"/>
    </location>
</feature>
<evidence type="ECO:0000313" key="3">
    <source>
        <dbReference type="EMBL" id="EIK83594.1"/>
    </source>
</evidence>
<evidence type="ECO:0000313" key="4">
    <source>
        <dbReference type="Proteomes" id="UP000032875"/>
    </source>
</evidence>
<feature type="compositionally biased region" description="Low complexity" evidence="1">
    <location>
        <begin position="56"/>
        <end position="88"/>
    </location>
</feature>
<dbReference type="EMBL" id="ADES01000005">
    <property type="protein sequence ID" value="EIK83594.1"/>
    <property type="molecule type" value="Genomic_DNA"/>
</dbReference>
<organism evidence="3 4">
    <name type="scientific">Gardnerella vaginalis 1500E</name>
    <dbReference type="NCBI Taxonomy" id="698957"/>
    <lineage>
        <taxon>Bacteria</taxon>
        <taxon>Bacillati</taxon>
        <taxon>Actinomycetota</taxon>
        <taxon>Actinomycetes</taxon>
        <taxon>Bifidobacteriales</taxon>
        <taxon>Bifidobacteriaceae</taxon>
        <taxon>Gardnerella</taxon>
    </lineage>
</organism>
<evidence type="ECO:0000256" key="2">
    <source>
        <dbReference type="SAM" id="Phobius"/>
    </source>
</evidence>